<dbReference type="Gene3D" id="3.30.70.330">
    <property type="match status" value="1"/>
</dbReference>
<comment type="caution">
    <text evidence="1">The sequence shown here is derived from an EMBL/GenBank/DDBJ whole genome shotgun (WGS) entry which is preliminary data.</text>
</comment>
<dbReference type="InterPro" id="IPR012677">
    <property type="entry name" value="Nucleotide-bd_a/b_plait_sf"/>
</dbReference>
<dbReference type="EMBL" id="CAJNDS010002819">
    <property type="protein sequence ID" value="CAE7608969.1"/>
    <property type="molecule type" value="Genomic_DNA"/>
</dbReference>
<accession>A0A812VAU7</accession>
<keyword evidence="2" id="KW-1185">Reference proteome</keyword>
<dbReference type="Proteomes" id="UP000604046">
    <property type="component" value="Unassembled WGS sequence"/>
</dbReference>
<dbReference type="CDD" id="cd00590">
    <property type="entry name" value="RRM_SF"/>
    <property type="match status" value="1"/>
</dbReference>
<dbReference type="SUPFAM" id="SSF54928">
    <property type="entry name" value="RNA-binding domain, RBD"/>
    <property type="match status" value="2"/>
</dbReference>
<proteinExistence type="predicted"/>
<dbReference type="InterPro" id="IPR035979">
    <property type="entry name" value="RBD_domain_sf"/>
</dbReference>
<name>A0A812VAU7_9DINO</name>
<sequence>MPARCKEEEFRTFLRSFTSATFDLKMPRSRGGTCNRGKGYCFITFADAESLRVLLPLLWQQPIPTRNPRPLKLLPLSVGDVDEEVAYVELWTDQFGLHPSSALWRGVRRLLVKNIPARCKDDEFHMFLRTWTTATFDLKMPRSKGGTCKGYCFITFADAESLCNLLPLLWQQSIPTRNFRPLKLLPLSVDDDEDEDEDEAAVGSELLTWQ</sequence>
<evidence type="ECO:0008006" key="3">
    <source>
        <dbReference type="Google" id="ProtNLM"/>
    </source>
</evidence>
<evidence type="ECO:0000313" key="1">
    <source>
        <dbReference type="EMBL" id="CAE7608969.1"/>
    </source>
</evidence>
<dbReference type="AlphaFoldDB" id="A0A812VAU7"/>
<gene>
    <name evidence="1" type="ORF">SNAT2548_LOCUS34620</name>
</gene>
<reference evidence="1" key="1">
    <citation type="submission" date="2021-02" db="EMBL/GenBank/DDBJ databases">
        <authorList>
            <person name="Dougan E. K."/>
            <person name="Rhodes N."/>
            <person name="Thang M."/>
            <person name="Chan C."/>
        </authorList>
    </citation>
    <scope>NUCLEOTIDE SEQUENCE</scope>
</reference>
<evidence type="ECO:0000313" key="2">
    <source>
        <dbReference type="Proteomes" id="UP000604046"/>
    </source>
</evidence>
<dbReference type="GO" id="GO:0003676">
    <property type="term" value="F:nucleic acid binding"/>
    <property type="evidence" value="ECO:0007669"/>
    <property type="project" value="InterPro"/>
</dbReference>
<organism evidence="1 2">
    <name type="scientific">Symbiodinium natans</name>
    <dbReference type="NCBI Taxonomy" id="878477"/>
    <lineage>
        <taxon>Eukaryota</taxon>
        <taxon>Sar</taxon>
        <taxon>Alveolata</taxon>
        <taxon>Dinophyceae</taxon>
        <taxon>Suessiales</taxon>
        <taxon>Symbiodiniaceae</taxon>
        <taxon>Symbiodinium</taxon>
    </lineage>
</organism>
<protein>
    <recommendedName>
        <fullName evidence="3">RRM domain-containing protein</fullName>
    </recommendedName>
</protein>